<keyword evidence="6 11" id="KW-0133">Cell shape</keyword>
<dbReference type="PANTHER" id="PTHR30400:SF0">
    <property type="entry name" value="BIOSYNTHETIC PEPTIDOGLYCAN TRANSGLYCOSYLASE"/>
    <property type="match status" value="1"/>
</dbReference>
<comment type="subcellular location">
    <subcellularLocation>
        <location evidence="11">Cell inner membrane</location>
        <topology evidence="11">Single-pass membrane protein</topology>
    </subcellularLocation>
</comment>
<dbReference type="Gene3D" id="1.10.3810.10">
    <property type="entry name" value="Biosynthetic peptidoglycan transglycosylase-like"/>
    <property type="match status" value="1"/>
</dbReference>
<dbReference type="GO" id="GO:0071555">
    <property type="term" value="P:cell wall organization"/>
    <property type="evidence" value="ECO:0007669"/>
    <property type="project" value="UniProtKB-KW"/>
</dbReference>
<feature type="domain" description="Glycosyl transferase family 51" evidence="12">
    <location>
        <begin position="72"/>
        <end position="238"/>
    </location>
</feature>
<evidence type="ECO:0000256" key="8">
    <source>
        <dbReference type="ARBA" id="ARBA00022989"/>
    </source>
</evidence>
<dbReference type="GO" id="GO:0009252">
    <property type="term" value="P:peptidoglycan biosynthetic process"/>
    <property type="evidence" value="ECO:0007669"/>
    <property type="project" value="UniProtKB-UniRule"/>
</dbReference>
<evidence type="ECO:0000256" key="2">
    <source>
        <dbReference type="ARBA" id="ARBA00022519"/>
    </source>
</evidence>
<dbReference type="KEGG" id="tau:Tola_1081"/>
<dbReference type="EC" id="2.4.99.28" evidence="11"/>
<dbReference type="PANTHER" id="PTHR30400">
    <property type="entry name" value="MONOFUNCTIONAL BIOSYNTHETIC PEPTIDOGLYCAN TRANSGLYCOSYLASE"/>
    <property type="match status" value="1"/>
</dbReference>
<dbReference type="AlphaFoldDB" id="C4LDB1"/>
<dbReference type="HAMAP" id="MF_00766">
    <property type="entry name" value="PGT_MtgA"/>
    <property type="match status" value="1"/>
</dbReference>
<keyword evidence="10 11" id="KW-0961">Cell wall biogenesis/degradation</keyword>
<dbReference type="GO" id="GO:0016763">
    <property type="term" value="F:pentosyltransferase activity"/>
    <property type="evidence" value="ECO:0007669"/>
    <property type="project" value="InterPro"/>
</dbReference>
<keyword evidence="4 11" id="KW-0808">Transferase</keyword>
<dbReference type="eggNOG" id="COG0744">
    <property type="taxonomic scope" value="Bacteria"/>
</dbReference>
<organism evidence="13 14">
    <name type="scientific">Tolumonas auensis (strain DSM 9187 / NBRC 110442 / TA 4)</name>
    <dbReference type="NCBI Taxonomy" id="595494"/>
    <lineage>
        <taxon>Bacteria</taxon>
        <taxon>Pseudomonadati</taxon>
        <taxon>Pseudomonadota</taxon>
        <taxon>Gammaproteobacteria</taxon>
        <taxon>Aeromonadales</taxon>
        <taxon>Aeromonadaceae</taxon>
        <taxon>Tolumonas</taxon>
    </lineage>
</organism>
<dbReference type="InterPro" id="IPR011812">
    <property type="entry name" value="Pep_trsgly"/>
</dbReference>
<name>C4LDB1_TOLAT</name>
<dbReference type="Pfam" id="PF00912">
    <property type="entry name" value="Transgly"/>
    <property type="match status" value="1"/>
</dbReference>
<keyword evidence="7 11" id="KW-0573">Peptidoglycan synthesis</keyword>
<evidence type="ECO:0000256" key="5">
    <source>
        <dbReference type="ARBA" id="ARBA00022692"/>
    </source>
</evidence>
<evidence type="ECO:0000313" key="13">
    <source>
        <dbReference type="EMBL" id="ACQ92707.1"/>
    </source>
</evidence>
<dbReference type="NCBIfam" id="TIGR02070">
    <property type="entry name" value="mono_pep_trsgly"/>
    <property type="match status" value="1"/>
</dbReference>
<evidence type="ECO:0000256" key="7">
    <source>
        <dbReference type="ARBA" id="ARBA00022984"/>
    </source>
</evidence>
<dbReference type="UniPathway" id="UPA00219"/>
<evidence type="ECO:0000256" key="11">
    <source>
        <dbReference type="HAMAP-Rule" id="MF_00766"/>
    </source>
</evidence>
<keyword evidence="5 11" id="KW-0812">Transmembrane</keyword>
<dbReference type="RefSeq" id="WP_012729306.1">
    <property type="nucleotide sequence ID" value="NC_012691.1"/>
</dbReference>
<evidence type="ECO:0000256" key="3">
    <source>
        <dbReference type="ARBA" id="ARBA00022676"/>
    </source>
</evidence>
<gene>
    <name evidence="11" type="primary">mtgA</name>
    <name evidence="13" type="ordered locus">Tola_1081</name>
</gene>
<comment type="function">
    <text evidence="11">Peptidoglycan polymerase that catalyzes glycan chain elongation from lipid-linked precursors.</text>
</comment>
<evidence type="ECO:0000256" key="4">
    <source>
        <dbReference type="ARBA" id="ARBA00022679"/>
    </source>
</evidence>
<keyword evidence="3 11" id="KW-0328">Glycosyltransferase</keyword>
<evidence type="ECO:0000256" key="10">
    <source>
        <dbReference type="ARBA" id="ARBA00023316"/>
    </source>
</evidence>
<dbReference type="EMBL" id="CP001616">
    <property type="protein sequence ID" value="ACQ92707.1"/>
    <property type="molecule type" value="Genomic_DNA"/>
</dbReference>
<evidence type="ECO:0000313" key="14">
    <source>
        <dbReference type="Proteomes" id="UP000009073"/>
    </source>
</evidence>
<keyword evidence="2 11" id="KW-0997">Cell inner membrane</keyword>
<dbReference type="GO" id="GO:0005886">
    <property type="term" value="C:plasma membrane"/>
    <property type="evidence" value="ECO:0007669"/>
    <property type="project" value="UniProtKB-SubCell"/>
</dbReference>
<keyword evidence="14" id="KW-1185">Reference proteome</keyword>
<dbReference type="InterPro" id="IPR023346">
    <property type="entry name" value="Lysozyme-like_dom_sf"/>
</dbReference>
<reference evidence="14" key="1">
    <citation type="submission" date="2009-05" db="EMBL/GenBank/DDBJ databases">
        <title>Complete sequence of Tolumonas auensis DSM 9187.</title>
        <authorList>
            <consortium name="US DOE Joint Genome Institute"/>
            <person name="Lucas S."/>
            <person name="Copeland A."/>
            <person name="Lapidus A."/>
            <person name="Glavina del Rio T."/>
            <person name="Tice H."/>
            <person name="Bruce D."/>
            <person name="Goodwin L."/>
            <person name="Pitluck S."/>
            <person name="Chertkov O."/>
            <person name="Brettin T."/>
            <person name="Detter J.C."/>
            <person name="Han C."/>
            <person name="Larimer F."/>
            <person name="Land M."/>
            <person name="Hauser L."/>
            <person name="Kyrpides N."/>
            <person name="Mikhailova N."/>
            <person name="Spring S."/>
            <person name="Beller H."/>
        </authorList>
    </citation>
    <scope>NUCLEOTIDE SEQUENCE [LARGE SCALE GENOMIC DNA]</scope>
    <source>
        <strain evidence="14">DSM 9187 / TA4</strain>
    </source>
</reference>
<comment type="catalytic activity">
    <reaction evidence="11">
        <text>[GlcNAc-(1-&gt;4)-Mur2Ac(oyl-L-Ala-gamma-D-Glu-L-Lys-D-Ala-D-Ala)](n)-di-trans,octa-cis-undecaprenyl diphosphate + beta-D-GlcNAc-(1-&gt;4)-Mur2Ac(oyl-L-Ala-gamma-D-Glu-L-Lys-D-Ala-D-Ala)-di-trans,octa-cis-undecaprenyl diphosphate = [GlcNAc-(1-&gt;4)-Mur2Ac(oyl-L-Ala-gamma-D-Glu-L-Lys-D-Ala-D-Ala)](n+1)-di-trans,octa-cis-undecaprenyl diphosphate + di-trans,octa-cis-undecaprenyl diphosphate + H(+)</text>
        <dbReference type="Rhea" id="RHEA:23708"/>
        <dbReference type="Rhea" id="RHEA-COMP:9602"/>
        <dbReference type="Rhea" id="RHEA-COMP:9603"/>
        <dbReference type="ChEBI" id="CHEBI:15378"/>
        <dbReference type="ChEBI" id="CHEBI:58405"/>
        <dbReference type="ChEBI" id="CHEBI:60033"/>
        <dbReference type="ChEBI" id="CHEBI:78435"/>
        <dbReference type="EC" id="2.4.99.28"/>
    </reaction>
</comment>
<keyword evidence="8 11" id="KW-1133">Transmembrane helix</keyword>
<evidence type="ECO:0000256" key="1">
    <source>
        <dbReference type="ARBA" id="ARBA00022475"/>
    </source>
</evidence>
<reference evidence="13 14" key="2">
    <citation type="journal article" date="2011" name="Stand. Genomic Sci.">
        <title>Complete genome sequence of Tolumonas auensis type strain (TA 4).</title>
        <authorList>
            <person name="Chertkov O."/>
            <person name="Copeland A."/>
            <person name="Lucas S."/>
            <person name="Lapidus A."/>
            <person name="Berry K.W."/>
            <person name="Detter J.C."/>
            <person name="Del Rio T.G."/>
            <person name="Hammon N."/>
            <person name="Dalin E."/>
            <person name="Tice H."/>
            <person name="Pitluck S."/>
            <person name="Richardson P."/>
            <person name="Bruce D."/>
            <person name="Goodwin L."/>
            <person name="Han C."/>
            <person name="Tapia R."/>
            <person name="Saunders E."/>
            <person name="Schmutz J."/>
            <person name="Brettin T."/>
            <person name="Larimer F."/>
            <person name="Land M."/>
            <person name="Hauser L."/>
            <person name="Spring S."/>
            <person name="Rohde M."/>
            <person name="Kyrpides N.C."/>
            <person name="Ivanova N."/>
            <person name="Goker M."/>
            <person name="Beller H.R."/>
            <person name="Klenk H.P."/>
            <person name="Woyke T."/>
        </authorList>
    </citation>
    <scope>NUCLEOTIDE SEQUENCE [LARGE SCALE GENOMIC DNA]</scope>
    <source>
        <strain evidence="14">DSM 9187 / TA4</strain>
    </source>
</reference>
<feature type="transmembrane region" description="Helical" evidence="11">
    <location>
        <begin position="24"/>
        <end position="49"/>
    </location>
</feature>
<evidence type="ECO:0000256" key="9">
    <source>
        <dbReference type="ARBA" id="ARBA00023136"/>
    </source>
</evidence>
<dbReference type="GO" id="GO:0009274">
    <property type="term" value="C:peptidoglycan-based cell wall"/>
    <property type="evidence" value="ECO:0007669"/>
    <property type="project" value="InterPro"/>
</dbReference>
<dbReference type="GO" id="GO:0008955">
    <property type="term" value="F:peptidoglycan glycosyltransferase activity"/>
    <property type="evidence" value="ECO:0007669"/>
    <property type="project" value="UniProtKB-UniRule"/>
</dbReference>
<keyword evidence="1 11" id="KW-1003">Cell membrane</keyword>
<dbReference type="InterPro" id="IPR001264">
    <property type="entry name" value="Glyco_trans_51"/>
</dbReference>
<dbReference type="STRING" id="595494.Tola_1081"/>
<comment type="similarity">
    <text evidence="11">Belongs to the glycosyltransferase 51 family.</text>
</comment>
<keyword evidence="9 11" id="KW-0472">Membrane</keyword>
<dbReference type="GO" id="GO:0008360">
    <property type="term" value="P:regulation of cell shape"/>
    <property type="evidence" value="ECO:0007669"/>
    <property type="project" value="UniProtKB-KW"/>
</dbReference>
<proteinExistence type="inferred from homology"/>
<sequence>MLLAACRNLLSFDDLSWTKWLKKLLLIGLVWFCVLHLSIFLRIVSYIWYDPSSTSFMEEQLATLQLEDSDIKKKHEWVPYTSISKSLKRSLIAAEDAKFLDHDGFDWDGIENAWEKNLAKGKIVAGGSTISQQLAKNLFLSSDKTPWRKLDEALITVMLETILDKQRIYEIYLNVIEWGEGIYGAEAAAQYYFGTSAKRLSAYQSAYLAAMVTNPRYYQTHRRSAHLSHKTRVILKRMRQSDIPD</sequence>
<protein>
    <recommendedName>
        <fullName evidence="11">Biosynthetic peptidoglycan transglycosylase</fullName>
        <ecNumber evidence="11">2.4.99.28</ecNumber>
    </recommendedName>
    <alternativeName>
        <fullName evidence="11">Glycan polymerase</fullName>
    </alternativeName>
    <alternativeName>
        <fullName evidence="11">Peptidoglycan glycosyltransferase MtgA</fullName>
        <shortName evidence="11">PGT</shortName>
    </alternativeName>
</protein>
<dbReference type="CAZy" id="GT51">
    <property type="family name" value="Glycosyltransferase Family 51"/>
</dbReference>
<dbReference type="Proteomes" id="UP000009073">
    <property type="component" value="Chromosome"/>
</dbReference>
<accession>C4LDB1</accession>
<dbReference type="HOGENOM" id="CLU_006354_1_0_6"/>
<dbReference type="SUPFAM" id="SSF53955">
    <property type="entry name" value="Lysozyme-like"/>
    <property type="match status" value="1"/>
</dbReference>
<comment type="pathway">
    <text evidence="11">Cell wall biogenesis; peptidoglycan biosynthesis.</text>
</comment>
<evidence type="ECO:0000256" key="6">
    <source>
        <dbReference type="ARBA" id="ARBA00022960"/>
    </source>
</evidence>
<evidence type="ECO:0000259" key="12">
    <source>
        <dbReference type="Pfam" id="PF00912"/>
    </source>
</evidence>
<dbReference type="InterPro" id="IPR036950">
    <property type="entry name" value="PBP_transglycosylase"/>
</dbReference>